<dbReference type="Proteomes" id="UP000245764">
    <property type="component" value="Chromosome 4"/>
</dbReference>
<gene>
    <name evidence="6" type="ORF">ZT1E4_G4741</name>
</gene>
<organism evidence="6 7">
    <name type="scientific">Zymoseptoria tritici ST99CH_1E4</name>
    <dbReference type="NCBI Taxonomy" id="1276532"/>
    <lineage>
        <taxon>Eukaryota</taxon>
        <taxon>Fungi</taxon>
        <taxon>Dikarya</taxon>
        <taxon>Ascomycota</taxon>
        <taxon>Pezizomycotina</taxon>
        <taxon>Dothideomycetes</taxon>
        <taxon>Dothideomycetidae</taxon>
        <taxon>Mycosphaerellales</taxon>
        <taxon>Mycosphaerellaceae</taxon>
        <taxon>Zymoseptoria</taxon>
    </lineage>
</organism>
<feature type="compositionally biased region" description="Basic and acidic residues" evidence="3">
    <location>
        <begin position="1"/>
        <end position="12"/>
    </location>
</feature>
<feature type="transmembrane region" description="Helical" evidence="4">
    <location>
        <begin position="323"/>
        <end position="343"/>
    </location>
</feature>
<dbReference type="InterPro" id="IPR036259">
    <property type="entry name" value="MFS_trans_sf"/>
</dbReference>
<comment type="similarity">
    <text evidence="2">Belongs to the major facilitator superfamily. Monocarboxylate porter (TC 2.A.1.13) family.</text>
</comment>
<feature type="transmembrane region" description="Helical" evidence="4">
    <location>
        <begin position="48"/>
        <end position="69"/>
    </location>
</feature>
<dbReference type="PANTHER" id="PTHR11360">
    <property type="entry name" value="MONOCARBOXYLATE TRANSPORTER"/>
    <property type="match status" value="1"/>
</dbReference>
<dbReference type="GO" id="GO:0022857">
    <property type="term" value="F:transmembrane transporter activity"/>
    <property type="evidence" value="ECO:0007669"/>
    <property type="project" value="InterPro"/>
</dbReference>
<evidence type="ECO:0000256" key="1">
    <source>
        <dbReference type="ARBA" id="ARBA00004141"/>
    </source>
</evidence>
<dbReference type="AlphaFoldDB" id="A0A2H1GAE2"/>
<dbReference type="SUPFAM" id="SSF103473">
    <property type="entry name" value="MFS general substrate transporter"/>
    <property type="match status" value="1"/>
</dbReference>
<dbReference type="Gene3D" id="1.20.1250.20">
    <property type="entry name" value="MFS general substrate transporter like domains"/>
    <property type="match status" value="2"/>
</dbReference>
<evidence type="ECO:0000256" key="2">
    <source>
        <dbReference type="ARBA" id="ARBA00006727"/>
    </source>
</evidence>
<evidence type="ECO:0000313" key="6">
    <source>
        <dbReference type="EMBL" id="SMR50523.1"/>
    </source>
</evidence>
<feature type="transmembrane region" description="Helical" evidence="4">
    <location>
        <begin position="419"/>
        <end position="439"/>
    </location>
</feature>
<dbReference type="Gene3D" id="3.40.50.720">
    <property type="entry name" value="NAD(P)-binding Rossmann-like Domain"/>
    <property type="match status" value="1"/>
</dbReference>
<feature type="domain" description="Major facilitator superfamily (MFS) profile" evidence="5">
    <location>
        <begin position="47"/>
        <end position="449"/>
    </location>
</feature>
<feature type="region of interest" description="Disordered" evidence="3">
    <location>
        <begin position="1"/>
        <end position="30"/>
    </location>
</feature>
<dbReference type="InterPro" id="IPR020846">
    <property type="entry name" value="MFS_dom"/>
</dbReference>
<keyword evidence="4" id="KW-1133">Transmembrane helix</keyword>
<evidence type="ECO:0000313" key="7">
    <source>
        <dbReference type="Proteomes" id="UP000245764"/>
    </source>
</evidence>
<feature type="transmembrane region" description="Helical" evidence="4">
    <location>
        <begin position="296"/>
        <end position="316"/>
    </location>
</feature>
<protein>
    <recommendedName>
        <fullName evidence="5">Major facilitator superfamily (MFS) profile domain-containing protein</fullName>
    </recommendedName>
</protein>
<feature type="transmembrane region" description="Helical" evidence="4">
    <location>
        <begin position="175"/>
        <end position="196"/>
    </location>
</feature>
<dbReference type="PROSITE" id="PS50850">
    <property type="entry name" value="MFS"/>
    <property type="match status" value="1"/>
</dbReference>
<dbReference type="SUPFAM" id="SSF51735">
    <property type="entry name" value="NAD(P)-binding Rossmann-fold domains"/>
    <property type="match status" value="1"/>
</dbReference>
<dbReference type="CDD" id="cd17352">
    <property type="entry name" value="MFS_MCT_SLC16"/>
    <property type="match status" value="1"/>
</dbReference>
<evidence type="ECO:0000256" key="3">
    <source>
        <dbReference type="SAM" id="MobiDB-lite"/>
    </source>
</evidence>
<dbReference type="InterPro" id="IPR036291">
    <property type="entry name" value="NAD(P)-bd_dom_sf"/>
</dbReference>
<feature type="transmembrane region" description="Helical" evidence="4">
    <location>
        <begin position="89"/>
        <end position="108"/>
    </location>
</feature>
<evidence type="ECO:0000256" key="4">
    <source>
        <dbReference type="SAM" id="Phobius"/>
    </source>
</evidence>
<evidence type="ECO:0000259" key="5">
    <source>
        <dbReference type="PROSITE" id="PS50850"/>
    </source>
</evidence>
<accession>A0A2H1GAE2</accession>
<feature type="transmembrane region" description="Helical" evidence="4">
    <location>
        <begin position="386"/>
        <end position="407"/>
    </location>
</feature>
<sequence length="590" mass="63248">MAEDHVSVHASEKSNTSLKGDNSSKDDNSVRIDDEEETLELIDGGTRAWLQVAGSFLVFGNLFGFVFAFGTFQSYYELTYLPSTSASNIAWIGTVALFLLLFVGSLSGPLFDRGYFRTMLLLGAAIETLGVFLVSISTTYWQLMLTQGVLMGLGNGLLFLPGIALVSRSFRKHRAVAMGIATCGSPVGGVVYILVFERLILRTTFGETVRAMGFLMLGTYALSIPLLLFRATNLGDLVAGGASRPRQLFDRAALSDAPFWIYTISNFLIFCGYTNPIVFIPSYAQQVLGTSRSTSFNIAIIAQATSIIGRIVAGLAAARIGGIIPLIFCVVSSASVNLGWIGATSVGSFIAYSALYGTCSGAIVPLPPSVFPAVCPDRKLLGTRLGMSQGIQAFASLIGSPIAGALAEVGGQRYLGLQLFTGLVMFAGGAGLFALWGMLRTWNLFKQYKIEIVDTLHALQERSHAGSVQISVIVGSLPAEVLRDADVPDWIFPNVEKGVLVEMAYGRTTAITEKALAAANWTVFDGIDVLQQQAFGQLEAWTGRPAPRMEMMAALKSALGRTLNPAFASRSRGMEGYRHPRHPASCVTSL</sequence>
<dbReference type="InterPro" id="IPR050327">
    <property type="entry name" value="Proton-linked_MCT"/>
</dbReference>
<feature type="transmembrane region" description="Helical" evidence="4">
    <location>
        <begin position="120"/>
        <end position="143"/>
    </location>
</feature>
<dbReference type="InterPro" id="IPR011701">
    <property type="entry name" value="MFS"/>
</dbReference>
<feature type="transmembrane region" description="Helical" evidence="4">
    <location>
        <begin position="208"/>
        <end position="229"/>
    </location>
</feature>
<comment type="subcellular location">
    <subcellularLocation>
        <location evidence="1">Membrane</location>
        <topology evidence="1">Multi-pass membrane protein</topology>
    </subcellularLocation>
</comment>
<feature type="transmembrane region" description="Helical" evidence="4">
    <location>
        <begin position="349"/>
        <end position="374"/>
    </location>
</feature>
<keyword evidence="4" id="KW-0812">Transmembrane</keyword>
<proteinExistence type="inferred from homology"/>
<name>A0A2H1GAE2_ZYMTR</name>
<feature type="transmembrane region" description="Helical" evidence="4">
    <location>
        <begin position="149"/>
        <end position="166"/>
    </location>
</feature>
<reference evidence="7" key="1">
    <citation type="submission" date="2017-05" db="EMBL/GenBank/DDBJ databases">
        <authorList>
            <person name="Song R."/>
            <person name="Chenine A.L."/>
            <person name="Ruprecht R.M."/>
        </authorList>
    </citation>
    <scope>NUCLEOTIDE SEQUENCE [LARGE SCALE GENOMIC DNA]</scope>
</reference>
<dbReference type="EMBL" id="LT854256">
    <property type="protein sequence ID" value="SMR50523.1"/>
    <property type="molecule type" value="Genomic_DNA"/>
</dbReference>
<dbReference type="GO" id="GO:0016020">
    <property type="term" value="C:membrane"/>
    <property type="evidence" value="ECO:0007669"/>
    <property type="project" value="UniProtKB-SubCell"/>
</dbReference>
<dbReference type="Pfam" id="PF07690">
    <property type="entry name" value="MFS_1"/>
    <property type="match status" value="1"/>
</dbReference>
<keyword evidence="4" id="KW-0472">Membrane</keyword>
<dbReference type="PANTHER" id="PTHR11360:SF252">
    <property type="entry name" value="MAJOR FACILITATOR SUPERFAMILY (MFS) PROFILE DOMAIN-CONTAINING PROTEIN-RELATED"/>
    <property type="match status" value="1"/>
</dbReference>
<feature type="transmembrane region" description="Helical" evidence="4">
    <location>
        <begin position="259"/>
        <end position="284"/>
    </location>
</feature>